<comment type="caution">
    <text evidence="2">The sequence shown here is derived from an EMBL/GenBank/DDBJ whole genome shotgun (WGS) entry which is preliminary data.</text>
</comment>
<proteinExistence type="predicted"/>
<evidence type="ECO:0000313" key="2">
    <source>
        <dbReference type="EMBL" id="CAE8737774.1"/>
    </source>
</evidence>
<gene>
    <name evidence="1" type="ORF">PGLA2088_LOCUS44284</name>
    <name evidence="2" type="ORF">PGLA2088_LOCUS48904</name>
</gene>
<dbReference type="EMBL" id="CAJNNW010036813">
    <property type="protein sequence ID" value="CAE8737774.1"/>
    <property type="molecule type" value="Genomic_DNA"/>
</dbReference>
<sequence>MGCAASVDVRRDSSQTTHFSKVVPEVYDGRASGDKWNQLDGKYAWGSEVAEKDSDESDNLKGLVDTALCSEVPMLNPPHESFEETLLKDFRAELARGTFAEMLESNGFVTFKSHNFTPKGEDFVAGHPFPPCAPSDVRQSRRLARMMDDASLQPKEAKRNVFSRRSYL</sequence>
<dbReference type="EMBL" id="CAJNNW010035121">
    <property type="protein sequence ID" value="CAE8725803.1"/>
    <property type="molecule type" value="Genomic_DNA"/>
</dbReference>
<dbReference type="Proteomes" id="UP000626109">
    <property type="component" value="Unassembled WGS sequence"/>
</dbReference>
<evidence type="ECO:0000313" key="3">
    <source>
        <dbReference type="Proteomes" id="UP000626109"/>
    </source>
</evidence>
<organism evidence="2 3">
    <name type="scientific">Polarella glacialis</name>
    <name type="common">Dinoflagellate</name>
    <dbReference type="NCBI Taxonomy" id="89957"/>
    <lineage>
        <taxon>Eukaryota</taxon>
        <taxon>Sar</taxon>
        <taxon>Alveolata</taxon>
        <taxon>Dinophyceae</taxon>
        <taxon>Suessiales</taxon>
        <taxon>Suessiaceae</taxon>
        <taxon>Polarella</taxon>
    </lineage>
</organism>
<accession>A0A813LU01</accession>
<name>A0A813LU01_POLGL</name>
<evidence type="ECO:0000313" key="1">
    <source>
        <dbReference type="EMBL" id="CAE8725803.1"/>
    </source>
</evidence>
<dbReference type="AlphaFoldDB" id="A0A813LU01"/>
<protein>
    <submittedName>
        <fullName evidence="2">Uncharacterized protein</fullName>
    </submittedName>
</protein>
<reference evidence="2" key="1">
    <citation type="submission" date="2021-02" db="EMBL/GenBank/DDBJ databases">
        <authorList>
            <person name="Dougan E. K."/>
            <person name="Rhodes N."/>
            <person name="Thang M."/>
            <person name="Chan C."/>
        </authorList>
    </citation>
    <scope>NUCLEOTIDE SEQUENCE</scope>
</reference>